<reference evidence="7 8" key="1">
    <citation type="submission" date="2019-09" db="EMBL/GenBank/DDBJ databases">
        <title>Whole genome shotgun sequencing (WGS) of Ellagibacter isourolithinifaciens DSM 104140(T) and Adlercreutzia muris DSM 29508(T).</title>
        <authorList>
            <person name="Stoll D.A."/>
            <person name="Danylec N."/>
            <person name="Huch M."/>
        </authorList>
    </citation>
    <scope>NUCLEOTIDE SEQUENCE [LARGE SCALE GENOMIC DNA]</scope>
    <source>
        <strain evidence="7 8">DSM 104140</strain>
    </source>
</reference>
<dbReference type="PRINTS" id="PR00038">
    <property type="entry name" value="HTHLUXR"/>
</dbReference>
<keyword evidence="5" id="KW-1133">Transmembrane helix</keyword>
<evidence type="ECO:0000256" key="1">
    <source>
        <dbReference type="ARBA" id="ARBA00023015"/>
    </source>
</evidence>
<evidence type="ECO:0000259" key="6">
    <source>
        <dbReference type="PROSITE" id="PS50043"/>
    </source>
</evidence>
<feature type="domain" description="HTH luxR-type" evidence="6">
    <location>
        <begin position="422"/>
        <end position="487"/>
    </location>
</feature>
<evidence type="ECO:0000256" key="5">
    <source>
        <dbReference type="SAM" id="Phobius"/>
    </source>
</evidence>
<evidence type="ECO:0000313" key="8">
    <source>
        <dbReference type="Proteomes" id="UP000468668"/>
    </source>
</evidence>
<dbReference type="GeneID" id="98656834"/>
<dbReference type="Proteomes" id="UP000468668">
    <property type="component" value="Unassembled WGS sequence"/>
</dbReference>
<dbReference type="CDD" id="cd06170">
    <property type="entry name" value="LuxR_C_like"/>
    <property type="match status" value="1"/>
</dbReference>
<dbReference type="PROSITE" id="PS50043">
    <property type="entry name" value="HTH_LUXR_2"/>
    <property type="match status" value="1"/>
</dbReference>
<comment type="caution">
    <text evidence="7">The sequence shown here is derived from an EMBL/GenBank/DDBJ whole genome shotgun (WGS) entry which is preliminary data.</text>
</comment>
<accession>A0A6N6NRF8</accession>
<feature type="transmembrane region" description="Helical" evidence="5">
    <location>
        <begin position="269"/>
        <end position="288"/>
    </location>
</feature>
<feature type="region of interest" description="Disordered" evidence="4">
    <location>
        <begin position="386"/>
        <end position="405"/>
    </location>
</feature>
<dbReference type="OrthoDB" id="3177214at2"/>
<keyword evidence="2" id="KW-0238">DNA-binding</keyword>
<dbReference type="PANTHER" id="PTHR44688:SF16">
    <property type="entry name" value="DNA-BINDING TRANSCRIPTIONAL ACTIVATOR DEVR_DOSR"/>
    <property type="match status" value="1"/>
</dbReference>
<dbReference type="SUPFAM" id="SSF46894">
    <property type="entry name" value="C-terminal effector domain of the bipartite response regulators"/>
    <property type="match status" value="1"/>
</dbReference>
<evidence type="ECO:0000256" key="3">
    <source>
        <dbReference type="ARBA" id="ARBA00023163"/>
    </source>
</evidence>
<feature type="transmembrane region" description="Helical" evidence="5">
    <location>
        <begin position="83"/>
        <end position="103"/>
    </location>
</feature>
<dbReference type="PANTHER" id="PTHR44688">
    <property type="entry name" value="DNA-BINDING TRANSCRIPTIONAL ACTIVATOR DEVR_DOSR"/>
    <property type="match status" value="1"/>
</dbReference>
<organism evidence="7 8">
    <name type="scientific">Ellagibacter isourolithinifaciens</name>
    <dbReference type="NCBI Taxonomy" id="2137581"/>
    <lineage>
        <taxon>Bacteria</taxon>
        <taxon>Bacillati</taxon>
        <taxon>Actinomycetota</taxon>
        <taxon>Coriobacteriia</taxon>
        <taxon>Eggerthellales</taxon>
        <taxon>Eggerthellaceae</taxon>
        <taxon>Ellagibacter</taxon>
    </lineage>
</organism>
<dbReference type="GO" id="GO:0006355">
    <property type="term" value="P:regulation of DNA-templated transcription"/>
    <property type="evidence" value="ECO:0007669"/>
    <property type="project" value="InterPro"/>
</dbReference>
<feature type="transmembrane region" description="Helical" evidence="5">
    <location>
        <begin position="294"/>
        <end position="312"/>
    </location>
</feature>
<keyword evidence="3" id="KW-0804">Transcription</keyword>
<proteinExistence type="predicted"/>
<keyword evidence="5" id="KW-0472">Membrane</keyword>
<feature type="transmembrane region" description="Helical" evidence="5">
    <location>
        <begin position="237"/>
        <end position="257"/>
    </location>
</feature>
<evidence type="ECO:0000313" key="7">
    <source>
        <dbReference type="EMBL" id="KAB1642861.1"/>
    </source>
</evidence>
<dbReference type="InterPro" id="IPR036388">
    <property type="entry name" value="WH-like_DNA-bd_sf"/>
</dbReference>
<dbReference type="InterPro" id="IPR000792">
    <property type="entry name" value="Tscrpt_reg_LuxR_C"/>
</dbReference>
<feature type="transmembrane region" description="Helical" evidence="5">
    <location>
        <begin position="16"/>
        <end position="40"/>
    </location>
</feature>
<name>A0A6N6NRF8_9ACTN</name>
<protein>
    <recommendedName>
        <fullName evidence="6">HTH luxR-type domain-containing protein</fullName>
    </recommendedName>
</protein>
<keyword evidence="5" id="KW-0812">Transmembrane</keyword>
<keyword evidence="1" id="KW-0805">Transcription regulation</keyword>
<dbReference type="Pfam" id="PF00196">
    <property type="entry name" value="GerE"/>
    <property type="match status" value="1"/>
</dbReference>
<feature type="transmembrane region" description="Helical" evidence="5">
    <location>
        <begin position="167"/>
        <end position="185"/>
    </location>
</feature>
<gene>
    <name evidence="7" type="ORF">F8C90_00270</name>
</gene>
<feature type="transmembrane region" description="Helical" evidence="5">
    <location>
        <begin position="332"/>
        <end position="353"/>
    </location>
</feature>
<keyword evidence="8" id="KW-1185">Reference proteome</keyword>
<dbReference type="Gene3D" id="1.10.10.10">
    <property type="entry name" value="Winged helix-like DNA-binding domain superfamily/Winged helix DNA-binding domain"/>
    <property type="match status" value="1"/>
</dbReference>
<dbReference type="GO" id="GO:0003677">
    <property type="term" value="F:DNA binding"/>
    <property type="evidence" value="ECO:0007669"/>
    <property type="project" value="UniProtKB-KW"/>
</dbReference>
<feature type="transmembrane region" description="Helical" evidence="5">
    <location>
        <begin position="52"/>
        <end position="71"/>
    </location>
</feature>
<evidence type="ECO:0000256" key="4">
    <source>
        <dbReference type="SAM" id="MobiDB-lite"/>
    </source>
</evidence>
<feature type="transmembrane region" description="Helical" evidence="5">
    <location>
        <begin position="142"/>
        <end position="161"/>
    </location>
</feature>
<dbReference type="EMBL" id="WAJR01000001">
    <property type="protein sequence ID" value="KAB1642861.1"/>
    <property type="molecule type" value="Genomic_DNA"/>
</dbReference>
<feature type="transmembrane region" description="Helical" evidence="5">
    <location>
        <begin position="109"/>
        <end position="130"/>
    </location>
</feature>
<feature type="transmembrane region" description="Helical" evidence="5">
    <location>
        <begin position="359"/>
        <end position="379"/>
    </location>
</feature>
<sequence>MAKETQRSGADGAMELLGVGGFALFFGWMLITFYWLFAIFLQSLPTGERDTIQLFIFIGIALGYTICHFLGKRASYTPFSAPVLAIETVFAAIVPLTSLGLLAEAPIPTPMLCAANLLAGIGGGFFTVSWLDVCGRSKSRAYARFCSEALLGGGALFALAALMPTEFQPVFCLVYLALSVGLLKYTSENSDNSQAAPLSAVEHKPWKFAREVEPSFIAFGIVFGMTFVFLFNYGSHYVFIGLLATIPGALVLVVLSLKKIFLNITVLQRILLFMTVLACICIPFSTGYVQIVCAFLVIASWALFLPTTYAHLVRKSVELGEAAVFRQVPRRLLASALGFLIGWAVASAATVIFGAHSDAFTVIRLCTACLVVLAVTVFFPQSEHHDENADRAPAPSEAVATPAQPAPAGMSEHEVFEARCNALAEMYQLSPRETDVLRYLAKGRNAAYIQNKLTISPHTVKSHIYSIYRKTDIHSQQSLMDFVEDYPVSVPQQSPKKK</sequence>
<dbReference type="AlphaFoldDB" id="A0A6N6NRF8"/>
<dbReference type="InterPro" id="IPR016032">
    <property type="entry name" value="Sig_transdc_resp-reg_C-effctor"/>
</dbReference>
<dbReference type="RefSeq" id="WP_158048447.1">
    <property type="nucleotide sequence ID" value="NZ_WAJR01000001.1"/>
</dbReference>
<evidence type="ECO:0000256" key="2">
    <source>
        <dbReference type="ARBA" id="ARBA00023125"/>
    </source>
</evidence>
<dbReference type="SMART" id="SM00421">
    <property type="entry name" value="HTH_LUXR"/>
    <property type="match status" value="1"/>
</dbReference>
<feature type="transmembrane region" description="Helical" evidence="5">
    <location>
        <begin position="214"/>
        <end position="231"/>
    </location>
</feature>